<dbReference type="RefSeq" id="WP_200507213.1">
    <property type="nucleotide sequence ID" value="NZ_JAEHFX010000008.1"/>
</dbReference>
<dbReference type="Proteomes" id="UP000644147">
    <property type="component" value="Unassembled WGS sequence"/>
</dbReference>
<evidence type="ECO:0000313" key="1">
    <source>
        <dbReference type="EMBL" id="MBK0404375.1"/>
    </source>
</evidence>
<proteinExistence type="predicted"/>
<dbReference type="Gene3D" id="3.40.50.150">
    <property type="entry name" value="Vaccinia Virus protein VP39"/>
    <property type="match status" value="1"/>
</dbReference>
<evidence type="ECO:0008006" key="3">
    <source>
        <dbReference type="Google" id="ProtNLM"/>
    </source>
</evidence>
<comment type="caution">
    <text evidence="1">The sequence shown here is derived from an EMBL/GenBank/DDBJ whole genome shotgun (WGS) entry which is preliminary data.</text>
</comment>
<keyword evidence="2" id="KW-1185">Reference proteome</keyword>
<sequence>MHFTDVRLNQLLRVHLDGIPLDLASKLLPWKTWSHFSLLSHIHLHASSQQKYANQTTSTKKLNMGEAGLKHLTEHLKTAINKLHWAPSGTEWGEYYSNTNYSGSSFTHKKRLIRLITSQEKPQIVWDLGANTGEFSQLAAEKASLVLAFDSDAAAVEKHYRNNRLPNVLPLLLDLTNPSPALGWQNQERNNLNERGPADMILALALVHHLAISNNLPLKLIAEFFSRNCHTLIIEFVPKTDSQVQKLLATRPDIFPEYNQATFEAIFSTVFSIEGTYLIQESERTLYFMRARS</sequence>
<gene>
    <name evidence="1" type="ORF">I5M27_15360</name>
</gene>
<dbReference type="EMBL" id="JAEHFX010000008">
    <property type="protein sequence ID" value="MBK0404375.1"/>
    <property type="molecule type" value="Genomic_DNA"/>
</dbReference>
<evidence type="ECO:0000313" key="2">
    <source>
        <dbReference type="Proteomes" id="UP000644147"/>
    </source>
</evidence>
<reference evidence="1 2" key="1">
    <citation type="submission" date="2020-12" db="EMBL/GenBank/DDBJ databases">
        <title>Bacterial novel species Adhaeribacter sp. BT258 isolated from soil.</title>
        <authorList>
            <person name="Jung H.-Y."/>
        </authorList>
    </citation>
    <scope>NUCLEOTIDE SEQUENCE [LARGE SCALE GENOMIC DNA]</scope>
    <source>
        <strain evidence="1 2">BT258</strain>
    </source>
</reference>
<accession>A0ABS1C706</accession>
<protein>
    <recommendedName>
        <fullName evidence="3">SAM-dependent methyltransferase</fullName>
    </recommendedName>
</protein>
<dbReference type="SUPFAM" id="SSF53335">
    <property type="entry name" value="S-adenosyl-L-methionine-dependent methyltransferases"/>
    <property type="match status" value="1"/>
</dbReference>
<name>A0ABS1C706_9BACT</name>
<organism evidence="1 2">
    <name type="scientific">Adhaeribacter terrigena</name>
    <dbReference type="NCBI Taxonomy" id="2793070"/>
    <lineage>
        <taxon>Bacteria</taxon>
        <taxon>Pseudomonadati</taxon>
        <taxon>Bacteroidota</taxon>
        <taxon>Cytophagia</taxon>
        <taxon>Cytophagales</taxon>
        <taxon>Hymenobacteraceae</taxon>
        <taxon>Adhaeribacter</taxon>
    </lineage>
</organism>
<dbReference type="InterPro" id="IPR029063">
    <property type="entry name" value="SAM-dependent_MTases_sf"/>
</dbReference>